<dbReference type="PATRIC" id="fig|269796.9.peg.2075"/>
<name>Q2RSV5_RHORT</name>
<dbReference type="STRING" id="269796.Rru_A1990"/>
<keyword evidence="1" id="KW-0812">Transmembrane</keyword>
<feature type="transmembrane region" description="Helical" evidence="1">
    <location>
        <begin position="18"/>
        <end position="40"/>
    </location>
</feature>
<sequence>MSPAKRHGRPKGTSIPEWILAALGGTLLLAALAYLTWWGLTHPERRPELRVDVLGESREAGGHHTRFRVRNDGSGTAATVTVVGIVSQDGREIDRSETTLDYVPERSEREGGLIFPPLEAGQEIRLRIEGYSDP</sequence>
<keyword evidence="1" id="KW-1133">Transmembrane helix</keyword>
<gene>
    <name evidence="2" type="ordered locus">Rru_A1990</name>
</gene>
<keyword evidence="1" id="KW-0472">Membrane</keyword>
<dbReference type="HOGENOM" id="CLU_147394_0_0_5"/>
<evidence type="ECO:0008006" key="4">
    <source>
        <dbReference type="Google" id="ProtNLM"/>
    </source>
</evidence>
<dbReference type="RefSeq" id="WP_011389743.1">
    <property type="nucleotide sequence ID" value="NC_007643.1"/>
</dbReference>
<reference evidence="2 3" key="1">
    <citation type="journal article" date="2011" name="Stand. Genomic Sci.">
        <title>Complete genome sequence of Rhodospirillum rubrum type strain (S1).</title>
        <authorList>
            <person name="Munk A.C."/>
            <person name="Copeland A."/>
            <person name="Lucas S."/>
            <person name="Lapidus A."/>
            <person name="Del Rio T.G."/>
            <person name="Barry K."/>
            <person name="Detter J.C."/>
            <person name="Hammon N."/>
            <person name="Israni S."/>
            <person name="Pitluck S."/>
            <person name="Brettin T."/>
            <person name="Bruce D."/>
            <person name="Han C."/>
            <person name="Tapia R."/>
            <person name="Gilna P."/>
            <person name="Schmutz J."/>
            <person name="Larimer F."/>
            <person name="Land M."/>
            <person name="Kyrpides N.C."/>
            <person name="Mavromatis K."/>
            <person name="Richardson P."/>
            <person name="Rohde M."/>
            <person name="Goker M."/>
            <person name="Klenk H.P."/>
            <person name="Zhang Y."/>
            <person name="Roberts G.P."/>
            <person name="Reslewic S."/>
            <person name="Schwartz D.C."/>
        </authorList>
    </citation>
    <scope>NUCLEOTIDE SEQUENCE [LARGE SCALE GENOMIC DNA]</scope>
    <source>
        <strain evidence="3">ATCC 11170 / ATH 1.1.1 / DSM 467 / LMG 4362 / NCIMB 8255 / S1</strain>
    </source>
</reference>
<dbReference type="eggNOG" id="COG1572">
    <property type="taxonomic scope" value="Bacteria"/>
</dbReference>
<organism evidence="2 3">
    <name type="scientific">Rhodospirillum rubrum (strain ATCC 11170 / ATH 1.1.1 / DSM 467 / LMG 4362 / NCIMB 8255 / S1)</name>
    <dbReference type="NCBI Taxonomy" id="269796"/>
    <lineage>
        <taxon>Bacteria</taxon>
        <taxon>Pseudomonadati</taxon>
        <taxon>Pseudomonadota</taxon>
        <taxon>Alphaproteobacteria</taxon>
        <taxon>Rhodospirillales</taxon>
        <taxon>Rhodospirillaceae</taxon>
        <taxon>Rhodospirillum</taxon>
    </lineage>
</organism>
<evidence type="ECO:0000313" key="3">
    <source>
        <dbReference type="Proteomes" id="UP000001929"/>
    </source>
</evidence>
<protein>
    <recommendedName>
        <fullName evidence="4">TIGR02588 family protein</fullName>
    </recommendedName>
</protein>
<proteinExistence type="predicted"/>
<accession>Q2RSV5</accession>
<dbReference type="Proteomes" id="UP000001929">
    <property type="component" value="Chromosome"/>
</dbReference>
<dbReference type="EMBL" id="CP000230">
    <property type="protein sequence ID" value="ABC22790.1"/>
    <property type="molecule type" value="Genomic_DNA"/>
</dbReference>
<keyword evidence="3" id="KW-1185">Reference proteome</keyword>
<dbReference type="KEGG" id="rru:Rru_A1990"/>
<dbReference type="EnsemblBacteria" id="ABC22790">
    <property type="protein sequence ID" value="ABC22790"/>
    <property type="gene ID" value="Rru_A1990"/>
</dbReference>
<evidence type="ECO:0000256" key="1">
    <source>
        <dbReference type="SAM" id="Phobius"/>
    </source>
</evidence>
<dbReference type="AlphaFoldDB" id="Q2RSV5"/>
<evidence type="ECO:0000313" key="2">
    <source>
        <dbReference type="EMBL" id="ABC22790.1"/>
    </source>
</evidence>